<evidence type="ECO:0000256" key="1">
    <source>
        <dbReference type="ARBA" id="ARBA00004141"/>
    </source>
</evidence>
<accession>A0A022R6M5</accession>
<feature type="transmembrane region" description="Helical" evidence="8">
    <location>
        <begin position="521"/>
        <end position="544"/>
    </location>
</feature>
<evidence type="ECO:0000256" key="6">
    <source>
        <dbReference type="ARBA" id="ARBA00044504"/>
    </source>
</evidence>
<evidence type="ECO:0000256" key="7">
    <source>
        <dbReference type="SAM" id="MobiDB-lite"/>
    </source>
</evidence>
<dbReference type="Pfam" id="PF00854">
    <property type="entry name" value="PTR2"/>
    <property type="match status" value="1"/>
</dbReference>
<protein>
    <recommendedName>
        <fullName evidence="11">Major facilitator superfamily (MFS) profile domain-containing protein</fullName>
    </recommendedName>
</protein>
<feature type="transmembrane region" description="Helical" evidence="8">
    <location>
        <begin position="564"/>
        <end position="587"/>
    </location>
</feature>
<keyword evidence="10" id="KW-1185">Reference proteome</keyword>
<keyword evidence="3 8" id="KW-0812">Transmembrane</keyword>
<feature type="transmembrane region" description="Helical" evidence="8">
    <location>
        <begin position="114"/>
        <end position="133"/>
    </location>
</feature>
<dbReference type="AlphaFoldDB" id="A0A022R6M5"/>
<reference evidence="9 10" key="1">
    <citation type="journal article" date="2013" name="Proc. Natl. Acad. Sci. U.S.A.">
        <title>Fine-scale variation in meiotic recombination in Mimulus inferred from population shotgun sequencing.</title>
        <authorList>
            <person name="Hellsten U."/>
            <person name="Wright K.M."/>
            <person name="Jenkins J."/>
            <person name="Shu S."/>
            <person name="Yuan Y."/>
            <person name="Wessler S.R."/>
            <person name="Schmutz J."/>
            <person name="Willis J.H."/>
            <person name="Rokhsar D.S."/>
        </authorList>
    </citation>
    <scope>NUCLEOTIDE SEQUENCE [LARGE SCALE GENOMIC DNA]</scope>
    <source>
        <strain evidence="10">cv. DUN x IM62</strain>
    </source>
</reference>
<comment type="similarity">
    <text evidence="2">Belongs to the major facilitator superfamily. Proton-dependent oligopeptide transporter (POT/PTR) (TC 2.A.17) family.</text>
</comment>
<sequence>MEKNVQEKTTNEIESPVKTPPRPPPAPNDDGGDEPEINYRGIKSMPFIIGNETFEKLGAIGTLSNLQVYLTTVFNMSRISATMLLNVFNGTTNIATLVGAYLSDTYFGRYKTLGFASVASLFGLLVVNLTAVFKNLHPAKCLPENNGHCVGPDAGQTAFLLLGFGLLIIGAGGIRPCNLAFGADQFNPNTESGKRGIDSFFNWYYFTVTFAEIVSVTVVVYVQSNVSWSIGLGIPTIFMFFSCLLFFVGSRMYVKVKPEGSPMSSLCQVLVVAVKKRRLVLGGDHHGVELFNYAPPKSINSRLPYTDQFRFLDKAAIRTSEDRVNPDGSPANPWSLCSMQHVEETKCVLRVIPVALTAILYHIGAQQQYVVFQALQSDRYLPNTNFQIPAASYVIFAMLSLSLWVPFYDRLVIPFMRRIKNKKRTRAGEKRESSGGGFTALSRIGIGIFITVIESIIGVFVEQRRRSSALRAGGPTSPMSAMWLVPQLALGGLAEAFNAIGQIEFYYKEFPENMRSIAGSFFFCGNAVSSYVYSFLISIVHKMTEKSGTGNWLPEDLNKGRLDNFYYLVAALCAFNFGFFLLCASWYRYKGSGESGSVEMEMEVKKLDQHSA</sequence>
<feature type="transmembrane region" description="Helical" evidence="8">
    <location>
        <begin position="228"/>
        <end position="248"/>
    </location>
</feature>
<dbReference type="OMA" id="KPAKQPW"/>
<dbReference type="Gene3D" id="1.20.1250.20">
    <property type="entry name" value="MFS general substrate transporter like domains"/>
    <property type="match status" value="1"/>
</dbReference>
<comment type="subcellular location">
    <subcellularLocation>
        <location evidence="1">Membrane</location>
        <topology evidence="1">Multi-pass membrane protein</topology>
    </subcellularLocation>
</comment>
<proteinExistence type="inferred from homology"/>
<dbReference type="InterPro" id="IPR036259">
    <property type="entry name" value="MFS_trans_sf"/>
</dbReference>
<evidence type="ECO:0000256" key="4">
    <source>
        <dbReference type="ARBA" id="ARBA00022989"/>
    </source>
</evidence>
<dbReference type="GO" id="GO:0005886">
    <property type="term" value="C:plasma membrane"/>
    <property type="evidence" value="ECO:0000318"/>
    <property type="project" value="GO_Central"/>
</dbReference>
<feature type="transmembrane region" description="Helical" evidence="8">
    <location>
        <begin position="203"/>
        <end position="222"/>
    </location>
</feature>
<evidence type="ECO:0000256" key="8">
    <source>
        <dbReference type="SAM" id="Phobius"/>
    </source>
</evidence>
<evidence type="ECO:0000313" key="10">
    <source>
        <dbReference type="Proteomes" id="UP000030748"/>
    </source>
</evidence>
<dbReference type="eggNOG" id="KOG1237">
    <property type="taxonomic scope" value="Eukaryota"/>
</dbReference>
<evidence type="ECO:0000313" key="9">
    <source>
        <dbReference type="EMBL" id="EYU35891.1"/>
    </source>
</evidence>
<feature type="transmembrane region" description="Helical" evidence="8">
    <location>
        <begin position="434"/>
        <end position="461"/>
    </location>
</feature>
<feature type="compositionally biased region" description="Pro residues" evidence="7">
    <location>
        <begin position="18"/>
        <end position="27"/>
    </location>
</feature>
<dbReference type="PANTHER" id="PTHR11654">
    <property type="entry name" value="OLIGOPEPTIDE TRANSPORTER-RELATED"/>
    <property type="match status" value="1"/>
</dbReference>
<dbReference type="PhylomeDB" id="A0A022R6M5"/>
<dbReference type="SUPFAM" id="SSF103473">
    <property type="entry name" value="MFS general substrate transporter"/>
    <property type="match status" value="1"/>
</dbReference>
<name>A0A022R6M5_ERYGU</name>
<gene>
    <name evidence="9" type="ORF">MIMGU_mgv1a021530mg</name>
</gene>
<organism evidence="9 10">
    <name type="scientific">Erythranthe guttata</name>
    <name type="common">Yellow monkey flower</name>
    <name type="synonym">Mimulus guttatus</name>
    <dbReference type="NCBI Taxonomy" id="4155"/>
    <lineage>
        <taxon>Eukaryota</taxon>
        <taxon>Viridiplantae</taxon>
        <taxon>Streptophyta</taxon>
        <taxon>Embryophyta</taxon>
        <taxon>Tracheophyta</taxon>
        <taxon>Spermatophyta</taxon>
        <taxon>Magnoliopsida</taxon>
        <taxon>eudicotyledons</taxon>
        <taxon>Gunneridae</taxon>
        <taxon>Pentapetalae</taxon>
        <taxon>asterids</taxon>
        <taxon>lamiids</taxon>
        <taxon>Lamiales</taxon>
        <taxon>Phrymaceae</taxon>
        <taxon>Erythranthe</taxon>
    </lineage>
</organism>
<evidence type="ECO:0000256" key="3">
    <source>
        <dbReference type="ARBA" id="ARBA00022692"/>
    </source>
</evidence>
<dbReference type="InterPro" id="IPR000109">
    <property type="entry name" value="POT_fam"/>
</dbReference>
<dbReference type="CDD" id="cd17416">
    <property type="entry name" value="MFS_NPF1_2"/>
    <property type="match status" value="1"/>
</dbReference>
<keyword evidence="4 8" id="KW-1133">Transmembrane helix</keyword>
<feature type="region of interest" description="Disordered" evidence="7">
    <location>
        <begin position="1"/>
        <end position="36"/>
    </location>
</feature>
<dbReference type="GO" id="GO:0022857">
    <property type="term" value="F:transmembrane transporter activity"/>
    <property type="evidence" value="ECO:0000318"/>
    <property type="project" value="GO_Central"/>
</dbReference>
<dbReference type="KEGG" id="egt:105959803"/>
<comment type="similarity">
    <text evidence="6">Belongs to the major facilitator superfamily. Phosphate:H(+) symporter (TC 2.A.1.9) family.</text>
</comment>
<dbReference type="Proteomes" id="UP000030748">
    <property type="component" value="Unassembled WGS sequence"/>
</dbReference>
<feature type="transmembrane region" description="Helical" evidence="8">
    <location>
        <begin position="390"/>
        <end position="413"/>
    </location>
</feature>
<keyword evidence="5 8" id="KW-0472">Membrane</keyword>
<evidence type="ECO:0000256" key="5">
    <source>
        <dbReference type="ARBA" id="ARBA00023136"/>
    </source>
</evidence>
<evidence type="ECO:0008006" key="11">
    <source>
        <dbReference type="Google" id="ProtNLM"/>
    </source>
</evidence>
<feature type="compositionally biased region" description="Basic and acidic residues" evidence="7">
    <location>
        <begin position="1"/>
        <end position="11"/>
    </location>
</feature>
<dbReference type="OrthoDB" id="8904098at2759"/>
<dbReference type="GO" id="GO:0055085">
    <property type="term" value="P:transmembrane transport"/>
    <property type="evidence" value="ECO:0000318"/>
    <property type="project" value="GO_Central"/>
</dbReference>
<evidence type="ECO:0000256" key="2">
    <source>
        <dbReference type="ARBA" id="ARBA00005982"/>
    </source>
</evidence>
<dbReference type="EMBL" id="KI630593">
    <property type="protein sequence ID" value="EYU35891.1"/>
    <property type="molecule type" value="Genomic_DNA"/>
</dbReference>